<reference evidence="1" key="1">
    <citation type="submission" date="2014-09" db="EMBL/GenBank/DDBJ databases">
        <authorList>
            <person name="Magalhaes I.L.F."/>
            <person name="Oliveira U."/>
            <person name="Santos F.R."/>
            <person name="Vidigal T.H.D.A."/>
            <person name="Brescovit A.D."/>
            <person name="Santos A.J."/>
        </authorList>
    </citation>
    <scope>NUCLEOTIDE SEQUENCE</scope>
    <source>
        <tissue evidence="1">Shoot tissue taken approximately 20 cm above the soil surface</tissue>
    </source>
</reference>
<dbReference type="EMBL" id="GBRH01183572">
    <property type="protein sequence ID" value="JAE14324.1"/>
    <property type="molecule type" value="Transcribed_RNA"/>
</dbReference>
<organism evidence="1">
    <name type="scientific">Arundo donax</name>
    <name type="common">Giant reed</name>
    <name type="synonym">Donax arundinaceus</name>
    <dbReference type="NCBI Taxonomy" id="35708"/>
    <lineage>
        <taxon>Eukaryota</taxon>
        <taxon>Viridiplantae</taxon>
        <taxon>Streptophyta</taxon>
        <taxon>Embryophyta</taxon>
        <taxon>Tracheophyta</taxon>
        <taxon>Spermatophyta</taxon>
        <taxon>Magnoliopsida</taxon>
        <taxon>Liliopsida</taxon>
        <taxon>Poales</taxon>
        <taxon>Poaceae</taxon>
        <taxon>PACMAD clade</taxon>
        <taxon>Arundinoideae</taxon>
        <taxon>Arundineae</taxon>
        <taxon>Arundo</taxon>
    </lineage>
</organism>
<accession>A0A0A9FSW8</accession>
<sequence length="24" mass="2767">MESDSSELKEHLVVLVLEHWSVAE</sequence>
<proteinExistence type="predicted"/>
<reference evidence="1" key="2">
    <citation type="journal article" date="2015" name="Data Brief">
        <title>Shoot transcriptome of the giant reed, Arundo donax.</title>
        <authorList>
            <person name="Barrero R.A."/>
            <person name="Guerrero F.D."/>
            <person name="Moolhuijzen P."/>
            <person name="Goolsby J.A."/>
            <person name="Tidwell J."/>
            <person name="Bellgard S.E."/>
            <person name="Bellgard M.I."/>
        </authorList>
    </citation>
    <scope>NUCLEOTIDE SEQUENCE</scope>
    <source>
        <tissue evidence="1">Shoot tissue taken approximately 20 cm above the soil surface</tissue>
    </source>
</reference>
<name>A0A0A9FSW8_ARUDO</name>
<protein>
    <submittedName>
        <fullName evidence="1">Uncharacterized protein</fullName>
    </submittedName>
</protein>
<dbReference type="AlphaFoldDB" id="A0A0A9FSW8"/>
<evidence type="ECO:0000313" key="1">
    <source>
        <dbReference type="EMBL" id="JAE14324.1"/>
    </source>
</evidence>